<proteinExistence type="predicted"/>
<gene>
    <name evidence="1" type="ORF">IAB63_07815</name>
</gene>
<dbReference type="Pfam" id="PF12646">
    <property type="entry name" value="DUF3783"/>
    <property type="match status" value="1"/>
</dbReference>
<reference evidence="1" key="2">
    <citation type="journal article" date="2021" name="PeerJ">
        <title>Extensive microbial diversity within the chicken gut microbiome revealed by metagenomics and culture.</title>
        <authorList>
            <person name="Gilroy R."/>
            <person name="Ravi A."/>
            <person name="Getino M."/>
            <person name="Pursley I."/>
            <person name="Horton D.L."/>
            <person name="Alikhan N.F."/>
            <person name="Baker D."/>
            <person name="Gharbi K."/>
            <person name="Hall N."/>
            <person name="Watson M."/>
            <person name="Adriaenssens E.M."/>
            <person name="Foster-Nyarko E."/>
            <person name="Jarju S."/>
            <person name="Secka A."/>
            <person name="Antonio M."/>
            <person name="Oren A."/>
            <person name="Chaudhuri R.R."/>
            <person name="La Ragione R."/>
            <person name="Hildebrand F."/>
            <person name="Pallen M.J."/>
        </authorList>
    </citation>
    <scope>NUCLEOTIDE SEQUENCE</scope>
    <source>
        <strain evidence="1">CHK187-14744</strain>
    </source>
</reference>
<name>A0A9D1KY46_9FIRM</name>
<protein>
    <submittedName>
        <fullName evidence="1">DUF3783 domain-containing protein</fullName>
    </submittedName>
</protein>
<evidence type="ECO:0000313" key="1">
    <source>
        <dbReference type="EMBL" id="HIU03140.1"/>
    </source>
</evidence>
<organism evidence="1 2">
    <name type="scientific">Candidatus Onthocola gallistercoris</name>
    <dbReference type="NCBI Taxonomy" id="2840876"/>
    <lineage>
        <taxon>Bacteria</taxon>
        <taxon>Bacillati</taxon>
        <taxon>Bacillota</taxon>
        <taxon>Bacilli</taxon>
        <taxon>Candidatus Onthocola</taxon>
    </lineage>
</organism>
<dbReference type="EMBL" id="DVLT01000046">
    <property type="protein sequence ID" value="HIU03140.1"/>
    <property type="molecule type" value="Genomic_DNA"/>
</dbReference>
<dbReference type="InterPro" id="IPR016621">
    <property type="entry name" value="UCP014543"/>
</dbReference>
<dbReference type="Proteomes" id="UP000824164">
    <property type="component" value="Unassembled WGS sequence"/>
</dbReference>
<dbReference type="AlphaFoldDB" id="A0A9D1KY46"/>
<reference evidence="1" key="1">
    <citation type="submission" date="2020-10" db="EMBL/GenBank/DDBJ databases">
        <authorList>
            <person name="Gilroy R."/>
        </authorList>
    </citation>
    <scope>NUCLEOTIDE SEQUENCE</scope>
    <source>
        <strain evidence="1">CHK187-14744</strain>
    </source>
</reference>
<sequence length="141" mass="15779">MGRTGNETVLLYNLDNDKGRKIRVILIQLGMKIRNVKKEEFGEPVGELIGLGISETSGKVQAATDAALRSQEAPGTLDFDDEMMVLHGFTNNRLDELLARMRKARIERVALKAIITPTNRTWSGRELYAELKKEHEALSGK</sequence>
<accession>A0A9D1KY46</accession>
<evidence type="ECO:0000313" key="2">
    <source>
        <dbReference type="Proteomes" id="UP000824164"/>
    </source>
</evidence>
<comment type="caution">
    <text evidence="1">The sequence shown here is derived from an EMBL/GenBank/DDBJ whole genome shotgun (WGS) entry which is preliminary data.</text>
</comment>